<dbReference type="GO" id="GO:0042834">
    <property type="term" value="F:peptidoglycan binding"/>
    <property type="evidence" value="ECO:0007669"/>
    <property type="project" value="InterPro"/>
</dbReference>
<organism evidence="4 5">
    <name type="scientific">Salipiger profundus</name>
    <dbReference type="NCBI Taxonomy" id="1229727"/>
    <lineage>
        <taxon>Bacteria</taxon>
        <taxon>Pseudomonadati</taxon>
        <taxon>Pseudomonadota</taxon>
        <taxon>Alphaproteobacteria</taxon>
        <taxon>Rhodobacterales</taxon>
        <taxon>Roseobacteraceae</taxon>
        <taxon>Salipiger</taxon>
    </lineage>
</organism>
<dbReference type="KEGG" id="tpro:Ga0080559_TMP1048"/>
<evidence type="ECO:0000256" key="2">
    <source>
        <dbReference type="SAM" id="SignalP"/>
    </source>
</evidence>
<gene>
    <name evidence="4" type="ORF">Ga0080559_TMP1048</name>
</gene>
<evidence type="ECO:0000256" key="1">
    <source>
        <dbReference type="SAM" id="MobiDB-lite"/>
    </source>
</evidence>
<name>A0A1U7D115_9RHOB</name>
<feature type="chain" id="PRO_5010581902" evidence="2">
    <location>
        <begin position="26"/>
        <end position="456"/>
    </location>
</feature>
<dbReference type="OrthoDB" id="7843142at2"/>
<dbReference type="RefSeq" id="WP_076622393.1">
    <property type="nucleotide sequence ID" value="NZ_BMEW01000003.1"/>
</dbReference>
<feature type="compositionally biased region" description="Pro residues" evidence="1">
    <location>
        <begin position="94"/>
        <end position="110"/>
    </location>
</feature>
<dbReference type="EMBL" id="CP014796">
    <property type="protein sequence ID" value="APX21844.1"/>
    <property type="molecule type" value="Genomic_DNA"/>
</dbReference>
<protein>
    <submittedName>
        <fullName evidence="4">Sporulation related protein</fullName>
    </submittedName>
</protein>
<evidence type="ECO:0000313" key="5">
    <source>
        <dbReference type="Proteomes" id="UP000186559"/>
    </source>
</evidence>
<dbReference type="STRING" id="1229727.Ga0080559_TMP1048"/>
<accession>A0A1U7D115</accession>
<dbReference type="InterPro" id="IPR007730">
    <property type="entry name" value="SPOR-like_dom"/>
</dbReference>
<dbReference type="Proteomes" id="UP000186559">
    <property type="component" value="Chromosome"/>
</dbReference>
<proteinExistence type="predicted"/>
<dbReference type="Pfam" id="PF05036">
    <property type="entry name" value="SPOR"/>
    <property type="match status" value="1"/>
</dbReference>
<keyword evidence="2" id="KW-0732">Signal</keyword>
<feature type="domain" description="SPOR" evidence="3">
    <location>
        <begin position="379"/>
        <end position="456"/>
    </location>
</feature>
<keyword evidence="5" id="KW-1185">Reference proteome</keyword>
<feature type="compositionally biased region" description="Pro residues" evidence="1">
    <location>
        <begin position="151"/>
        <end position="160"/>
    </location>
</feature>
<feature type="signal peptide" evidence="2">
    <location>
        <begin position="1"/>
        <end position="25"/>
    </location>
</feature>
<dbReference type="AlphaFoldDB" id="A0A1U7D115"/>
<feature type="compositionally biased region" description="Low complexity" evidence="1">
    <location>
        <begin position="111"/>
        <end position="150"/>
    </location>
</feature>
<dbReference type="SUPFAM" id="SSF110997">
    <property type="entry name" value="Sporulation related repeat"/>
    <property type="match status" value="1"/>
</dbReference>
<evidence type="ECO:0000313" key="4">
    <source>
        <dbReference type="EMBL" id="APX21844.1"/>
    </source>
</evidence>
<dbReference type="InterPro" id="IPR036680">
    <property type="entry name" value="SPOR-like_sf"/>
</dbReference>
<evidence type="ECO:0000259" key="3">
    <source>
        <dbReference type="PROSITE" id="PS51724"/>
    </source>
</evidence>
<feature type="region of interest" description="Disordered" evidence="1">
    <location>
        <begin position="85"/>
        <end position="164"/>
    </location>
</feature>
<reference evidence="4 5" key="1">
    <citation type="submission" date="2016-03" db="EMBL/GenBank/DDBJ databases">
        <title>Deep-sea bacteria in the southern Pacific.</title>
        <authorList>
            <person name="Tang K."/>
        </authorList>
    </citation>
    <scope>NUCLEOTIDE SEQUENCE [LARGE SCALE GENOMIC DNA]</scope>
    <source>
        <strain evidence="4 5">JLT2016</strain>
    </source>
</reference>
<dbReference type="Gene3D" id="3.30.70.1070">
    <property type="entry name" value="Sporulation related repeat"/>
    <property type="match status" value="1"/>
</dbReference>
<sequence precursor="true">MRLKRLAVLAITTAFAGLGAVSAQAQGITTIDTPAEMPPASFTGKQFADSRGCLFVRAGFDGAVIWVPRMTRDREQVCGYKPTFGNTRTAAAPAPQPAPKPVAKPAPAPKPTVAAAPKPTPAPKKTVATRQPMKTVASKPAPKAVVRAPASKPPAAPPPKTVVKTMPKAPAATAQRVIRVKPGQGCPPGATGTIMRDGMAVRCGPQASPYVTEIRRGDAPKSGKNVYYNYGKGKGSWDDSRLDLGDPQAKVSLASRGGATRIVPDQVWEARSEVPPVVPRGYRPAWEDDRLNPYRAWQTVDGFYDTQRRWTNTVPRVNDLAARRIEARDPILLYKDTATVAASTKTPVYATSGTSTAQAGMSRAPLVSTRSAPVKQAPAATSSSRYVEIGLFTTRAKADAAASRLRQAGLPVRYARAGGDASSSRRVVVGPYASASALRGALGRVHAAGYVQAYLR</sequence>
<dbReference type="PROSITE" id="PS51724">
    <property type="entry name" value="SPOR"/>
    <property type="match status" value="1"/>
</dbReference>